<feature type="region of interest" description="Disordered" evidence="1">
    <location>
        <begin position="134"/>
        <end position="178"/>
    </location>
</feature>
<evidence type="ECO:0000256" key="1">
    <source>
        <dbReference type="SAM" id="MobiDB-lite"/>
    </source>
</evidence>
<reference evidence="2 3" key="1">
    <citation type="submission" date="2016-03" db="EMBL/GenBank/DDBJ databases">
        <title>Choanephora cucurbitarum.</title>
        <authorList>
            <person name="Min B."/>
            <person name="Park H."/>
            <person name="Park J.-H."/>
            <person name="Shin H.-D."/>
            <person name="Choi I.-G."/>
        </authorList>
    </citation>
    <scope>NUCLEOTIDE SEQUENCE [LARGE SCALE GENOMIC DNA]</scope>
    <source>
        <strain evidence="2 3">KUS-F28377</strain>
    </source>
</reference>
<proteinExistence type="predicted"/>
<dbReference type="Gene3D" id="2.40.70.10">
    <property type="entry name" value="Acid Proteases"/>
    <property type="match status" value="1"/>
</dbReference>
<dbReference type="AlphaFoldDB" id="A0A1C7MYQ4"/>
<evidence type="ECO:0000313" key="3">
    <source>
        <dbReference type="Proteomes" id="UP000093000"/>
    </source>
</evidence>
<feature type="compositionally biased region" description="Polar residues" evidence="1">
    <location>
        <begin position="158"/>
        <end position="178"/>
    </location>
</feature>
<feature type="compositionally biased region" description="Polar residues" evidence="1">
    <location>
        <begin position="134"/>
        <end position="147"/>
    </location>
</feature>
<feature type="region of interest" description="Disordered" evidence="1">
    <location>
        <begin position="57"/>
        <end position="82"/>
    </location>
</feature>
<dbReference type="Proteomes" id="UP000093000">
    <property type="component" value="Unassembled WGS sequence"/>
</dbReference>
<evidence type="ECO:0000313" key="2">
    <source>
        <dbReference type="EMBL" id="OBZ81526.1"/>
    </source>
</evidence>
<accession>A0A1C7MYQ4</accession>
<comment type="caution">
    <text evidence="2">The sequence shown here is derived from an EMBL/GenBank/DDBJ whole genome shotgun (WGS) entry which is preliminary data.</text>
</comment>
<dbReference type="OrthoDB" id="2289648at2759"/>
<dbReference type="EMBL" id="LUGH01001167">
    <property type="protein sequence ID" value="OBZ81526.1"/>
    <property type="molecule type" value="Genomic_DNA"/>
</dbReference>
<name>A0A1C7MYQ4_9FUNG</name>
<dbReference type="SUPFAM" id="SSF50630">
    <property type="entry name" value="Acid proteases"/>
    <property type="match status" value="1"/>
</dbReference>
<organism evidence="2 3">
    <name type="scientific">Choanephora cucurbitarum</name>
    <dbReference type="NCBI Taxonomy" id="101091"/>
    <lineage>
        <taxon>Eukaryota</taxon>
        <taxon>Fungi</taxon>
        <taxon>Fungi incertae sedis</taxon>
        <taxon>Mucoromycota</taxon>
        <taxon>Mucoromycotina</taxon>
        <taxon>Mucoromycetes</taxon>
        <taxon>Mucorales</taxon>
        <taxon>Mucorineae</taxon>
        <taxon>Choanephoraceae</taxon>
        <taxon>Choanephoroideae</taxon>
        <taxon>Choanephora</taxon>
    </lineage>
</organism>
<dbReference type="InParanoid" id="A0A1C7MYQ4"/>
<sequence>MAQYNLNNSLRIWLFDFEQQAKIHGIEDMNQCEATNLNTVSKVIDKAISVEDRAKLMEQPQLETDGPTPMDLDHFQRHKSKQQPYKKTFNQHYKDSASNQASSSQQLRAYDKFGYPICDFCKCKHRTKDCQKKYSQYKRNSSQPNKQHQQRHRRDINLLSTADTNSTEDVTSSTTSKPSQLSLDIAHMAAAENNKLPQSKLIINNHQFVALWDSGAVVTAINEDTAKKLDLKVDSTKQILYRDINSNIQHTLGTTPFHFGGTEIEAHVIAVKRHPGR</sequence>
<keyword evidence="3" id="KW-1185">Reference proteome</keyword>
<dbReference type="STRING" id="101091.A0A1C7MYQ4"/>
<protein>
    <submittedName>
        <fullName evidence="2">Uncharacterized protein</fullName>
    </submittedName>
</protein>
<gene>
    <name evidence="2" type="ORF">A0J61_10425</name>
</gene>
<dbReference type="InterPro" id="IPR021109">
    <property type="entry name" value="Peptidase_aspartic_dom_sf"/>
</dbReference>